<dbReference type="GO" id="GO:0005525">
    <property type="term" value="F:GTP binding"/>
    <property type="evidence" value="ECO:0007669"/>
    <property type="project" value="UniProtKB-KW"/>
</dbReference>
<dbReference type="Gene3D" id="2.40.30.10">
    <property type="entry name" value="Translation factors"/>
    <property type="match status" value="1"/>
</dbReference>
<dbReference type="InterPro" id="IPR015256">
    <property type="entry name" value="eIF2g_C"/>
</dbReference>
<keyword evidence="1" id="KW-0547">Nucleotide-binding</keyword>
<evidence type="ECO:0000256" key="1">
    <source>
        <dbReference type="ARBA" id="ARBA00022741"/>
    </source>
</evidence>
<dbReference type="SUPFAM" id="SSF50465">
    <property type="entry name" value="EF-Tu/eEF-1alpha/eIF2-gamma C-terminal domain"/>
    <property type="match status" value="1"/>
</dbReference>
<feature type="domain" description="Initiation factor eIF2 gamma C-terminal" evidence="3">
    <location>
        <begin position="1"/>
        <end position="27"/>
    </location>
</feature>
<gene>
    <name evidence="4" type="ORF">S01H1_38821</name>
</gene>
<feature type="non-terminal residue" evidence="4">
    <location>
        <position position="1"/>
    </location>
</feature>
<evidence type="ECO:0000259" key="3">
    <source>
        <dbReference type="Pfam" id="PF09173"/>
    </source>
</evidence>
<protein>
    <recommendedName>
        <fullName evidence="3">Initiation factor eIF2 gamma C-terminal domain-containing protein</fullName>
    </recommendedName>
</protein>
<sequence>PICASKNSIFAISRIINRRYRLIGYGKEVN</sequence>
<evidence type="ECO:0000256" key="2">
    <source>
        <dbReference type="ARBA" id="ARBA00023134"/>
    </source>
</evidence>
<proteinExistence type="predicted"/>
<dbReference type="AlphaFoldDB" id="X0UR07"/>
<comment type="caution">
    <text evidence="4">The sequence shown here is derived from an EMBL/GenBank/DDBJ whole genome shotgun (WGS) entry which is preliminary data.</text>
</comment>
<keyword evidence="2" id="KW-0342">GTP-binding</keyword>
<dbReference type="EMBL" id="BARS01024457">
    <property type="protein sequence ID" value="GAG08115.1"/>
    <property type="molecule type" value="Genomic_DNA"/>
</dbReference>
<name>X0UR07_9ZZZZ</name>
<accession>X0UR07</accession>
<organism evidence="4">
    <name type="scientific">marine sediment metagenome</name>
    <dbReference type="NCBI Taxonomy" id="412755"/>
    <lineage>
        <taxon>unclassified sequences</taxon>
        <taxon>metagenomes</taxon>
        <taxon>ecological metagenomes</taxon>
    </lineage>
</organism>
<evidence type="ECO:0000313" key="4">
    <source>
        <dbReference type="EMBL" id="GAG08115.1"/>
    </source>
</evidence>
<dbReference type="InterPro" id="IPR009001">
    <property type="entry name" value="Transl_elong_EF1A/Init_IF2_C"/>
</dbReference>
<dbReference type="Pfam" id="PF09173">
    <property type="entry name" value="eIF2_C"/>
    <property type="match status" value="1"/>
</dbReference>
<reference evidence="4" key="1">
    <citation type="journal article" date="2014" name="Front. Microbiol.">
        <title>High frequency of phylogenetically diverse reductive dehalogenase-homologous genes in deep subseafloor sedimentary metagenomes.</title>
        <authorList>
            <person name="Kawai M."/>
            <person name="Futagami T."/>
            <person name="Toyoda A."/>
            <person name="Takaki Y."/>
            <person name="Nishi S."/>
            <person name="Hori S."/>
            <person name="Arai W."/>
            <person name="Tsubouchi T."/>
            <person name="Morono Y."/>
            <person name="Uchiyama I."/>
            <person name="Ito T."/>
            <person name="Fujiyama A."/>
            <person name="Inagaki F."/>
            <person name="Takami H."/>
        </authorList>
    </citation>
    <scope>NUCLEOTIDE SEQUENCE</scope>
    <source>
        <strain evidence="4">Expedition CK06-06</strain>
    </source>
</reference>